<dbReference type="Gene3D" id="3.90.180.10">
    <property type="entry name" value="Medium-chain alcohol dehydrogenases, catalytic domain"/>
    <property type="match status" value="1"/>
</dbReference>
<dbReference type="GO" id="GO:0016491">
    <property type="term" value="F:oxidoreductase activity"/>
    <property type="evidence" value="ECO:0007669"/>
    <property type="project" value="UniProtKB-KW"/>
</dbReference>
<dbReference type="PANTHER" id="PTHR43350">
    <property type="entry name" value="NAD-DEPENDENT ALCOHOL DEHYDROGENASE"/>
    <property type="match status" value="1"/>
</dbReference>
<keyword evidence="8" id="KW-1185">Reference proteome</keyword>
<dbReference type="Pfam" id="PF00107">
    <property type="entry name" value="ADH_zinc_N"/>
    <property type="match status" value="1"/>
</dbReference>
<feature type="domain" description="Enoyl reductase (ER)" evidence="6">
    <location>
        <begin position="19"/>
        <end position="377"/>
    </location>
</feature>
<dbReference type="SUPFAM" id="SSF50129">
    <property type="entry name" value="GroES-like"/>
    <property type="match status" value="1"/>
</dbReference>
<dbReference type="SUPFAM" id="SSF51735">
    <property type="entry name" value="NAD(P)-binding Rossmann-fold domains"/>
    <property type="match status" value="1"/>
</dbReference>
<gene>
    <name evidence="7" type="ORF">VE01_04453</name>
</gene>
<evidence type="ECO:0000256" key="5">
    <source>
        <dbReference type="ARBA" id="ARBA00023002"/>
    </source>
</evidence>
<accession>A0A1B8GP96</accession>
<dbReference type="Proteomes" id="UP000091956">
    <property type="component" value="Unassembled WGS sequence"/>
</dbReference>
<dbReference type="STRING" id="342668.A0A1B8GP96"/>
<organism evidence="7 8">
    <name type="scientific">Pseudogymnoascus verrucosus</name>
    <dbReference type="NCBI Taxonomy" id="342668"/>
    <lineage>
        <taxon>Eukaryota</taxon>
        <taxon>Fungi</taxon>
        <taxon>Dikarya</taxon>
        <taxon>Ascomycota</taxon>
        <taxon>Pezizomycotina</taxon>
        <taxon>Leotiomycetes</taxon>
        <taxon>Thelebolales</taxon>
        <taxon>Thelebolaceae</taxon>
        <taxon>Pseudogymnoascus</taxon>
    </lineage>
</organism>
<keyword evidence="5" id="KW-0560">Oxidoreductase</keyword>
<dbReference type="EMBL" id="KV460221">
    <property type="protein sequence ID" value="OBT97631.1"/>
    <property type="molecule type" value="Genomic_DNA"/>
</dbReference>
<dbReference type="Pfam" id="PF08240">
    <property type="entry name" value="ADH_N"/>
    <property type="match status" value="1"/>
</dbReference>
<proteinExistence type="inferred from homology"/>
<dbReference type="InterPro" id="IPR020843">
    <property type="entry name" value="ER"/>
</dbReference>
<keyword evidence="4" id="KW-0862">Zinc</keyword>
<comment type="cofactor">
    <cofactor evidence="1">
        <name>Zn(2+)</name>
        <dbReference type="ChEBI" id="CHEBI:29105"/>
    </cofactor>
</comment>
<evidence type="ECO:0000256" key="2">
    <source>
        <dbReference type="ARBA" id="ARBA00008072"/>
    </source>
</evidence>
<dbReference type="GeneID" id="28837839"/>
<dbReference type="PANTHER" id="PTHR43350:SF20">
    <property type="entry name" value="ENOYL REDUCTASE (ER) DOMAIN-CONTAINING PROTEIN"/>
    <property type="match status" value="1"/>
</dbReference>
<dbReference type="InterPro" id="IPR036291">
    <property type="entry name" value="NAD(P)-bd_dom_sf"/>
</dbReference>
<evidence type="ECO:0000256" key="1">
    <source>
        <dbReference type="ARBA" id="ARBA00001947"/>
    </source>
</evidence>
<evidence type="ECO:0000256" key="3">
    <source>
        <dbReference type="ARBA" id="ARBA00022723"/>
    </source>
</evidence>
<evidence type="ECO:0000259" key="6">
    <source>
        <dbReference type="SMART" id="SM00829"/>
    </source>
</evidence>
<evidence type="ECO:0000313" key="8">
    <source>
        <dbReference type="Proteomes" id="UP000091956"/>
    </source>
</evidence>
<comment type="similarity">
    <text evidence="2">Belongs to the zinc-containing alcohol dehydrogenase family.</text>
</comment>
<dbReference type="InterPro" id="IPR013154">
    <property type="entry name" value="ADH-like_N"/>
</dbReference>
<name>A0A1B8GP96_9PEZI</name>
<dbReference type="AlphaFoldDB" id="A0A1B8GP96"/>
<keyword evidence="3" id="KW-0479">Metal-binding</keyword>
<reference evidence="7 8" key="1">
    <citation type="submission" date="2016-03" db="EMBL/GenBank/DDBJ databases">
        <title>Comparative genomics of Pseudogymnoascus destructans, the fungus causing white-nose syndrome of bats.</title>
        <authorList>
            <person name="Palmer J.M."/>
            <person name="Drees K.P."/>
            <person name="Foster J.T."/>
            <person name="Lindner D.L."/>
        </authorList>
    </citation>
    <scope>NUCLEOTIDE SEQUENCE [LARGE SCALE GENOMIC DNA]</scope>
    <source>
        <strain evidence="7 8">UAMH 10579</strain>
    </source>
</reference>
<dbReference type="InterPro" id="IPR011032">
    <property type="entry name" value="GroES-like_sf"/>
</dbReference>
<evidence type="ECO:0000313" key="7">
    <source>
        <dbReference type="EMBL" id="OBT97631.1"/>
    </source>
</evidence>
<dbReference type="SMART" id="SM00829">
    <property type="entry name" value="PKS_ER"/>
    <property type="match status" value="1"/>
</dbReference>
<protein>
    <recommendedName>
        <fullName evidence="6">Enoyl reductase (ER) domain-containing protein</fullName>
    </recommendedName>
</protein>
<reference evidence="8" key="2">
    <citation type="journal article" date="2018" name="Nat. Commun.">
        <title>Extreme sensitivity to ultraviolet light in the fungal pathogen causing white-nose syndrome of bats.</title>
        <authorList>
            <person name="Palmer J.M."/>
            <person name="Drees K.P."/>
            <person name="Foster J.T."/>
            <person name="Lindner D.L."/>
        </authorList>
    </citation>
    <scope>NUCLEOTIDE SEQUENCE [LARGE SCALE GENOMIC DNA]</scope>
    <source>
        <strain evidence="8">UAMH 10579</strain>
    </source>
</reference>
<dbReference type="RefSeq" id="XP_018131364.1">
    <property type="nucleotide sequence ID" value="XM_018273927.2"/>
</dbReference>
<evidence type="ECO:0000256" key="4">
    <source>
        <dbReference type="ARBA" id="ARBA00022833"/>
    </source>
</evidence>
<dbReference type="GO" id="GO:0046872">
    <property type="term" value="F:metal ion binding"/>
    <property type="evidence" value="ECO:0007669"/>
    <property type="project" value="UniProtKB-KW"/>
</dbReference>
<sequence length="382" mass="40025">MAFPDRQIPTKALVVEKAGSPFVLQDITLDEVRDGEVLVEMKYTGLCHTDIVVQQGLMPVGGFPAILGHEGAGIIRRLGGSMKDSSLKVGDQILLSFSSCTTCSFCSQGRNGSCPHITAINFTGTRLSDGSNPASLADGTPVRSKFFGQSSFSKLAVVSETSVVKCAFSSEEFAIMAPMGCGYFTGAGTIMRVLKPSKKTTVAILGMGAVGLSALMAAKAIGVERVIAVDIVDAKLELAVSLGATDALNSGRITSLAETLKGLVSDGVDQIVDTTGICSLIEEGIRGLGHGGVFALVGVARPSQKVSVDPLDMLLSCKRLIGVIEALSDPVELIPELVKLQREGLFPVEKLSRAYPVADIDKAIADLKAGRVVKPILSWESV</sequence>
<dbReference type="InterPro" id="IPR013149">
    <property type="entry name" value="ADH-like_C"/>
</dbReference>
<dbReference type="CDD" id="cd08278">
    <property type="entry name" value="benzyl_alcohol_DH"/>
    <property type="match status" value="1"/>
</dbReference>
<dbReference type="Gene3D" id="3.40.50.720">
    <property type="entry name" value="NAD(P)-binding Rossmann-like Domain"/>
    <property type="match status" value="1"/>
</dbReference>